<reference evidence="2" key="1">
    <citation type="submission" date="2014-09" db="EMBL/GenBank/DDBJ databases">
        <authorList>
            <person name="Magalhaes I.L.F."/>
            <person name="Oliveira U."/>
            <person name="Santos F.R."/>
            <person name="Vidigal T.H.D.A."/>
            <person name="Brescovit A.D."/>
            <person name="Santos A.J."/>
        </authorList>
    </citation>
    <scope>NUCLEOTIDE SEQUENCE</scope>
    <source>
        <tissue evidence="2">Shoot tissue taken approximately 20 cm above the soil surface</tissue>
    </source>
</reference>
<sequence>MVAASRPRAQVHRRLCREITIGGQISYWGGGQCQKRPQVGRRRRSLGRRLGRGRARQRNRTEKLEGGIAQLRSWGWQCGCAGRGGMPSGAVA</sequence>
<accession>A0A0A9FVF1</accession>
<organism evidence="2">
    <name type="scientific">Arundo donax</name>
    <name type="common">Giant reed</name>
    <name type="synonym">Donax arundinaceus</name>
    <dbReference type="NCBI Taxonomy" id="35708"/>
    <lineage>
        <taxon>Eukaryota</taxon>
        <taxon>Viridiplantae</taxon>
        <taxon>Streptophyta</taxon>
        <taxon>Embryophyta</taxon>
        <taxon>Tracheophyta</taxon>
        <taxon>Spermatophyta</taxon>
        <taxon>Magnoliopsida</taxon>
        <taxon>Liliopsida</taxon>
        <taxon>Poales</taxon>
        <taxon>Poaceae</taxon>
        <taxon>PACMAD clade</taxon>
        <taxon>Arundinoideae</taxon>
        <taxon>Arundineae</taxon>
        <taxon>Arundo</taxon>
    </lineage>
</organism>
<name>A0A0A9FVF1_ARUDO</name>
<dbReference type="EMBL" id="GBRH01182697">
    <property type="protein sequence ID" value="JAE15199.1"/>
    <property type="molecule type" value="Transcribed_RNA"/>
</dbReference>
<feature type="compositionally biased region" description="Basic residues" evidence="1">
    <location>
        <begin position="38"/>
        <end position="58"/>
    </location>
</feature>
<evidence type="ECO:0000313" key="2">
    <source>
        <dbReference type="EMBL" id="JAE15199.1"/>
    </source>
</evidence>
<protein>
    <submittedName>
        <fullName evidence="2">Uncharacterized protein</fullName>
    </submittedName>
</protein>
<proteinExistence type="predicted"/>
<dbReference type="AlphaFoldDB" id="A0A0A9FVF1"/>
<feature type="region of interest" description="Disordered" evidence="1">
    <location>
        <begin position="38"/>
        <end position="63"/>
    </location>
</feature>
<evidence type="ECO:0000256" key="1">
    <source>
        <dbReference type="SAM" id="MobiDB-lite"/>
    </source>
</evidence>
<reference evidence="2" key="2">
    <citation type="journal article" date="2015" name="Data Brief">
        <title>Shoot transcriptome of the giant reed, Arundo donax.</title>
        <authorList>
            <person name="Barrero R.A."/>
            <person name="Guerrero F.D."/>
            <person name="Moolhuijzen P."/>
            <person name="Goolsby J.A."/>
            <person name="Tidwell J."/>
            <person name="Bellgard S.E."/>
            <person name="Bellgard M.I."/>
        </authorList>
    </citation>
    <scope>NUCLEOTIDE SEQUENCE</scope>
    <source>
        <tissue evidence="2">Shoot tissue taken approximately 20 cm above the soil surface</tissue>
    </source>
</reference>